<keyword evidence="2 7" id="KW-0812">Transmembrane</keyword>
<evidence type="ECO:0000313" key="11">
    <source>
        <dbReference type="Proteomes" id="UP000095009"/>
    </source>
</evidence>
<dbReference type="GO" id="GO:0006487">
    <property type="term" value="P:protein N-linked glycosylation"/>
    <property type="evidence" value="ECO:0007669"/>
    <property type="project" value="TreeGrafter"/>
</dbReference>
<protein>
    <recommendedName>
        <fullName evidence="9">Ribophorin II C-terminal domain-containing protein</fullName>
    </recommendedName>
</protein>
<dbReference type="Proteomes" id="UP000095009">
    <property type="component" value="Unassembled WGS sequence"/>
</dbReference>
<feature type="transmembrane region" description="Helical" evidence="7">
    <location>
        <begin position="200"/>
        <end position="223"/>
    </location>
</feature>
<dbReference type="OrthoDB" id="432292at2759"/>
<keyword evidence="6 7" id="KW-0472">Membrane</keyword>
<keyword evidence="5 7" id="KW-1133">Transmembrane helix</keyword>
<feature type="transmembrane region" description="Helical" evidence="7">
    <location>
        <begin position="268"/>
        <end position="287"/>
    </location>
</feature>
<dbReference type="PANTHER" id="PTHR12640:SF0">
    <property type="entry name" value="DOLICHYL-DIPHOSPHOOLIGOSACCHARIDE--PROTEIN GLYCOSYLTRANSFERASE SUBUNIT 2"/>
    <property type="match status" value="1"/>
</dbReference>
<dbReference type="EMBL" id="KV454407">
    <property type="protein sequence ID" value="ODQ67586.1"/>
    <property type="molecule type" value="Genomic_DNA"/>
</dbReference>
<evidence type="ECO:0000256" key="3">
    <source>
        <dbReference type="ARBA" id="ARBA00022729"/>
    </source>
</evidence>
<comment type="subcellular location">
    <subcellularLocation>
        <location evidence="1">Endoplasmic reticulum membrane</location>
        <topology evidence="1">Multi-pass membrane protein</topology>
    </subcellularLocation>
</comment>
<proteinExistence type="predicted"/>
<evidence type="ECO:0000256" key="1">
    <source>
        <dbReference type="ARBA" id="ARBA00004477"/>
    </source>
</evidence>
<accession>A0A1E3PQ79</accession>
<feature type="signal peptide" evidence="8">
    <location>
        <begin position="1"/>
        <end position="18"/>
    </location>
</feature>
<evidence type="ECO:0000256" key="8">
    <source>
        <dbReference type="SAM" id="SignalP"/>
    </source>
</evidence>
<dbReference type="Pfam" id="PF25147">
    <property type="entry name" value="Ribophorin_II_C"/>
    <property type="match status" value="1"/>
</dbReference>
<dbReference type="GO" id="GO:0008250">
    <property type="term" value="C:oligosaccharyltransferase complex"/>
    <property type="evidence" value="ECO:0007669"/>
    <property type="project" value="InterPro"/>
</dbReference>
<keyword evidence="3 8" id="KW-0732">Signal</keyword>
<dbReference type="UniPathway" id="UPA00378"/>
<reference evidence="10 11" key="1">
    <citation type="journal article" date="2016" name="Proc. Natl. Acad. Sci. U.S.A.">
        <title>Comparative genomics of biotechnologically important yeasts.</title>
        <authorList>
            <person name="Riley R."/>
            <person name="Haridas S."/>
            <person name="Wolfe K.H."/>
            <person name="Lopes M.R."/>
            <person name="Hittinger C.T."/>
            <person name="Goeker M."/>
            <person name="Salamov A.A."/>
            <person name="Wisecaver J.H."/>
            <person name="Long T.M."/>
            <person name="Calvey C.H."/>
            <person name="Aerts A.L."/>
            <person name="Barry K.W."/>
            <person name="Choi C."/>
            <person name="Clum A."/>
            <person name="Coughlan A.Y."/>
            <person name="Deshpande S."/>
            <person name="Douglass A.P."/>
            <person name="Hanson S.J."/>
            <person name="Klenk H.-P."/>
            <person name="LaButti K.M."/>
            <person name="Lapidus A."/>
            <person name="Lindquist E.A."/>
            <person name="Lipzen A.M."/>
            <person name="Meier-Kolthoff J.P."/>
            <person name="Ohm R.A."/>
            <person name="Otillar R.P."/>
            <person name="Pangilinan J.L."/>
            <person name="Peng Y."/>
            <person name="Rokas A."/>
            <person name="Rosa C.A."/>
            <person name="Scheuner C."/>
            <person name="Sibirny A.A."/>
            <person name="Slot J.C."/>
            <person name="Stielow J.B."/>
            <person name="Sun H."/>
            <person name="Kurtzman C.P."/>
            <person name="Blackwell M."/>
            <person name="Grigoriev I.V."/>
            <person name="Jeffries T.W."/>
        </authorList>
    </citation>
    <scope>NUCLEOTIDE SEQUENCE [LARGE SCALE GENOMIC DNA]</scope>
    <source>
        <strain evidence="10 11">DSM 6958</strain>
    </source>
</reference>
<keyword evidence="4" id="KW-0256">Endoplasmic reticulum</keyword>
<dbReference type="InterPro" id="IPR008814">
    <property type="entry name" value="Swp1"/>
</dbReference>
<feature type="domain" description="Ribophorin II C-terminal" evidence="9">
    <location>
        <begin position="190"/>
        <end position="294"/>
    </location>
</feature>
<gene>
    <name evidence="10" type="ORF">NADFUDRAFT_40735</name>
</gene>
<keyword evidence="11" id="KW-1185">Reference proteome</keyword>
<evidence type="ECO:0000256" key="7">
    <source>
        <dbReference type="SAM" id="Phobius"/>
    </source>
</evidence>
<feature type="chain" id="PRO_5044254673" description="Ribophorin II C-terminal domain-containing protein" evidence="8">
    <location>
        <begin position="19"/>
        <end position="299"/>
    </location>
</feature>
<evidence type="ECO:0000256" key="6">
    <source>
        <dbReference type="ARBA" id="ARBA00023136"/>
    </source>
</evidence>
<organism evidence="10 11">
    <name type="scientific">Nadsonia fulvescens var. elongata DSM 6958</name>
    <dbReference type="NCBI Taxonomy" id="857566"/>
    <lineage>
        <taxon>Eukaryota</taxon>
        <taxon>Fungi</taxon>
        <taxon>Dikarya</taxon>
        <taxon>Ascomycota</taxon>
        <taxon>Saccharomycotina</taxon>
        <taxon>Dipodascomycetes</taxon>
        <taxon>Dipodascales</taxon>
        <taxon>Dipodascales incertae sedis</taxon>
        <taxon>Nadsonia</taxon>
    </lineage>
</organism>
<dbReference type="STRING" id="857566.A0A1E3PQ79"/>
<dbReference type="AlphaFoldDB" id="A0A1E3PQ79"/>
<evidence type="ECO:0000256" key="5">
    <source>
        <dbReference type="ARBA" id="ARBA00022989"/>
    </source>
</evidence>
<name>A0A1E3PQ79_9ASCO</name>
<feature type="transmembrane region" description="Helical" evidence="7">
    <location>
        <begin position="243"/>
        <end position="262"/>
    </location>
</feature>
<evidence type="ECO:0000256" key="4">
    <source>
        <dbReference type="ARBA" id="ARBA00022824"/>
    </source>
</evidence>
<evidence type="ECO:0000256" key="2">
    <source>
        <dbReference type="ARBA" id="ARBA00022692"/>
    </source>
</evidence>
<sequence length="299" mass="32635">MKFGSSLSVALMATTVLANHWSITDASLSIGPRTEQLDTSSKTIRDELRLGLDSNIKLSYNTLLGESKSRAHQNMVLLRDSTTGLETTFIVHAKPSGKSKILISSKSIPSALKNGNPLDLELIIGSFSKNEIVESENETKTEEDNRVNSDVVKDSIPFRLKIASNIVIDNESEPSAPVRFGPKPIITHQFRASPRTVSPFISGLFSIAAASLVVVLLGVWFSVVGVNAKQFLPAFSESPIGHVSFWITIIGFEIVWIKYFIGMSIFDALGYSALLAPLGVVGGVRALKEIRSRREKNTF</sequence>
<evidence type="ECO:0000259" key="9">
    <source>
        <dbReference type="Pfam" id="PF25147"/>
    </source>
</evidence>
<dbReference type="PANTHER" id="PTHR12640">
    <property type="entry name" value="RIBOPHORIN II"/>
    <property type="match status" value="1"/>
</dbReference>
<evidence type="ECO:0000313" key="10">
    <source>
        <dbReference type="EMBL" id="ODQ67586.1"/>
    </source>
</evidence>
<dbReference type="InterPro" id="IPR056790">
    <property type="entry name" value="Ribophorin_II_C"/>
</dbReference>